<accession>A0AAW1WQB6</accession>
<evidence type="ECO:0000313" key="3">
    <source>
        <dbReference type="EMBL" id="KAK9926827.1"/>
    </source>
</evidence>
<name>A0AAW1WQB6_RUBAR</name>
<evidence type="ECO:0000256" key="2">
    <source>
        <dbReference type="SAM" id="SignalP"/>
    </source>
</evidence>
<organism evidence="3 4">
    <name type="scientific">Rubus argutus</name>
    <name type="common">Southern blackberry</name>
    <dbReference type="NCBI Taxonomy" id="59490"/>
    <lineage>
        <taxon>Eukaryota</taxon>
        <taxon>Viridiplantae</taxon>
        <taxon>Streptophyta</taxon>
        <taxon>Embryophyta</taxon>
        <taxon>Tracheophyta</taxon>
        <taxon>Spermatophyta</taxon>
        <taxon>Magnoliopsida</taxon>
        <taxon>eudicotyledons</taxon>
        <taxon>Gunneridae</taxon>
        <taxon>Pentapetalae</taxon>
        <taxon>rosids</taxon>
        <taxon>fabids</taxon>
        <taxon>Rosales</taxon>
        <taxon>Rosaceae</taxon>
        <taxon>Rosoideae</taxon>
        <taxon>Rosoideae incertae sedis</taxon>
        <taxon>Rubus</taxon>
    </lineage>
</organism>
<feature type="region of interest" description="Disordered" evidence="1">
    <location>
        <begin position="80"/>
        <end position="105"/>
    </location>
</feature>
<proteinExistence type="predicted"/>
<gene>
    <name evidence="3" type="ORF">M0R45_024036</name>
</gene>
<protein>
    <submittedName>
        <fullName evidence="3">Uncharacterized protein</fullName>
    </submittedName>
</protein>
<dbReference type="Proteomes" id="UP001457282">
    <property type="component" value="Unassembled WGS sequence"/>
</dbReference>
<dbReference type="AlphaFoldDB" id="A0AAW1WQB6"/>
<keyword evidence="4" id="KW-1185">Reference proteome</keyword>
<dbReference type="EMBL" id="JBEDUW010000005">
    <property type="protein sequence ID" value="KAK9926827.1"/>
    <property type="molecule type" value="Genomic_DNA"/>
</dbReference>
<feature type="signal peptide" evidence="2">
    <location>
        <begin position="1"/>
        <end position="26"/>
    </location>
</feature>
<keyword evidence="2" id="KW-0732">Signal</keyword>
<evidence type="ECO:0000313" key="4">
    <source>
        <dbReference type="Proteomes" id="UP001457282"/>
    </source>
</evidence>
<feature type="compositionally biased region" description="Low complexity" evidence="1">
    <location>
        <begin position="94"/>
        <end position="105"/>
    </location>
</feature>
<sequence>MSGFLAKLVLVLVVVNLLEFLPATSASLPHAESGEKSLWLVDRRDGLRKIIGRKEGNFGFQNAIVSKKIVPTRSLRIMATSKAPPSPVKNKATSQQAAAPPSSIA</sequence>
<reference evidence="3 4" key="1">
    <citation type="journal article" date="2023" name="G3 (Bethesda)">
        <title>A chromosome-length genome assembly and annotation of blackberry (Rubus argutus, cv. 'Hillquist').</title>
        <authorList>
            <person name="Bruna T."/>
            <person name="Aryal R."/>
            <person name="Dudchenko O."/>
            <person name="Sargent D.J."/>
            <person name="Mead D."/>
            <person name="Buti M."/>
            <person name="Cavallini A."/>
            <person name="Hytonen T."/>
            <person name="Andres J."/>
            <person name="Pham M."/>
            <person name="Weisz D."/>
            <person name="Mascagni F."/>
            <person name="Usai G."/>
            <person name="Natali L."/>
            <person name="Bassil N."/>
            <person name="Fernandez G.E."/>
            <person name="Lomsadze A."/>
            <person name="Armour M."/>
            <person name="Olukolu B."/>
            <person name="Poorten T."/>
            <person name="Britton C."/>
            <person name="Davik J."/>
            <person name="Ashrafi H."/>
            <person name="Aiden E.L."/>
            <person name="Borodovsky M."/>
            <person name="Worthington M."/>
        </authorList>
    </citation>
    <scope>NUCLEOTIDE SEQUENCE [LARGE SCALE GENOMIC DNA]</scope>
    <source>
        <strain evidence="3">PI 553951</strain>
    </source>
</reference>
<evidence type="ECO:0000256" key="1">
    <source>
        <dbReference type="SAM" id="MobiDB-lite"/>
    </source>
</evidence>
<feature type="chain" id="PRO_5043676996" evidence="2">
    <location>
        <begin position="27"/>
        <end position="105"/>
    </location>
</feature>
<comment type="caution">
    <text evidence="3">The sequence shown here is derived from an EMBL/GenBank/DDBJ whole genome shotgun (WGS) entry which is preliminary data.</text>
</comment>